<dbReference type="Gene3D" id="1.25.40.20">
    <property type="entry name" value="Ankyrin repeat-containing domain"/>
    <property type="match status" value="1"/>
</dbReference>
<accession>A0A8H4UVK0</accession>
<proteinExistence type="predicted"/>
<dbReference type="InterPro" id="IPR002110">
    <property type="entry name" value="Ankyrin_rpt"/>
</dbReference>
<name>A0A8H4UVK0_9HYPO</name>
<dbReference type="PROSITE" id="PS50297">
    <property type="entry name" value="ANK_REP_REGION"/>
    <property type="match status" value="1"/>
</dbReference>
<dbReference type="InterPro" id="IPR036770">
    <property type="entry name" value="Ankyrin_rpt-contain_sf"/>
</dbReference>
<organism evidence="6 7">
    <name type="scientific">Fusarium zealandicum</name>
    <dbReference type="NCBI Taxonomy" id="1053134"/>
    <lineage>
        <taxon>Eukaryota</taxon>
        <taxon>Fungi</taxon>
        <taxon>Dikarya</taxon>
        <taxon>Ascomycota</taxon>
        <taxon>Pezizomycotina</taxon>
        <taxon>Sordariomycetes</taxon>
        <taxon>Hypocreomycetidae</taxon>
        <taxon>Hypocreales</taxon>
        <taxon>Nectriaceae</taxon>
        <taxon>Fusarium</taxon>
        <taxon>Fusarium staphyleae species complex</taxon>
    </lineage>
</organism>
<gene>
    <name evidence="6" type="ORF">FZEAL_89</name>
</gene>
<reference evidence="6" key="2">
    <citation type="submission" date="2020-05" db="EMBL/GenBank/DDBJ databases">
        <authorList>
            <person name="Kim H.-S."/>
            <person name="Proctor R.H."/>
            <person name="Brown D.W."/>
        </authorList>
    </citation>
    <scope>NUCLEOTIDE SEQUENCE</scope>
    <source>
        <strain evidence="6">NRRL 22465</strain>
    </source>
</reference>
<evidence type="ECO:0008006" key="8">
    <source>
        <dbReference type="Google" id="ProtNLM"/>
    </source>
</evidence>
<feature type="repeat" description="ANK" evidence="2">
    <location>
        <begin position="1014"/>
        <end position="1042"/>
    </location>
</feature>
<evidence type="ECO:0000256" key="2">
    <source>
        <dbReference type="PROSITE-ProRule" id="PRU00023"/>
    </source>
</evidence>
<dbReference type="Proteomes" id="UP000635477">
    <property type="component" value="Unassembled WGS sequence"/>
</dbReference>
<feature type="domain" description="DUF7708" evidence="4">
    <location>
        <begin position="68"/>
        <end position="203"/>
    </location>
</feature>
<keyword evidence="7" id="KW-1185">Reference proteome</keyword>
<dbReference type="SUPFAM" id="SSF52540">
    <property type="entry name" value="P-loop containing nucleoside triphosphate hydrolases"/>
    <property type="match status" value="1"/>
</dbReference>
<dbReference type="InterPro" id="IPR027417">
    <property type="entry name" value="P-loop_NTPase"/>
</dbReference>
<evidence type="ECO:0000313" key="6">
    <source>
        <dbReference type="EMBL" id="KAF4984798.1"/>
    </source>
</evidence>
<dbReference type="InterPro" id="IPR056485">
    <property type="entry name" value="ARM_KRIT1"/>
</dbReference>
<dbReference type="InterPro" id="IPR056884">
    <property type="entry name" value="NPHP3-like_N"/>
</dbReference>
<protein>
    <recommendedName>
        <fullName evidence="8">NACHT domain-containing protein</fullName>
    </recommendedName>
</protein>
<dbReference type="PROSITE" id="PS50088">
    <property type="entry name" value="ANK_REPEAT"/>
    <property type="match status" value="1"/>
</dbReference>
<feature type="domain" description="Nephrocystin 3-like N-terminal" evidence="5">
    <location>
        <begin position="268"/>
        <end position="436"/>
    </location>
</feature>
<dbReference type="SUPFAM" id="SSF48403">
    <property type="entry name" value="Ankyrin repeat"/>
    <property type="match status" value="1"/>
</dbReference>
<dbReference type="SMART" id="SM00248">
    <property type="entry name" value="ANK"/>
    <property type="match status" value="4"/>
</dbReference>
<dbReference type="Gene3D" id="3.40.50.300">
    <property type="entry name" value="P-loop containing nucleotide triphosphate hydrolases"/>
    <property type="match status" value="1"/>
</dbReference>
<feature type="domain" description="KRIT1 ARM-repeats" evidence="3">
    <location>
        <begin position="986"/>
        <end position="1117"/>
    </location>
</feature>
<dbReference type="EMBL" id="JABEYC010000004">
    <property type="protein sequence ID" value="KAF4984798.1"/>
    <property type="molecule type" value="Genomic_DNA"/>
</dbReference>
<reference evidence="6" key="1">
    <citation type="journal article" date="2020" name="BMC Genomics">
        <title>Correction to: Identification and distribution of gene clusters required for synthesis of sphingolipid metabolism inhibitors in diverse species of the filamentous fungus Fusarium.</title>
        <authorList>
            <person name="Kim H.S."/>
            <person name="Lohmar J.M."/>
            <person name="Busman M."/>
            <person name="Brown D.W."/>
            <person name="Naumann T.A."/>
            <person name="Divon H.H."/>
            <person name="Lysoe E."/>
            <person name="Uhlig S."/>
            <person name="Proctor R.H."/>
        </authorList>
    </citation>
    <scope>NUCLEOTIDE SEQUENCE</scope>
    <source>
        <strain evidence="6">NRRL 22465</strain>
    </source>
</reference>
<evidence type="ECO:0000259" key="5">
    <source>
        <dbReference type="Pfam" id="PF24883"/>
    </source>
</evidence>
<dbReference type="Pfam" id="PF24521">
    <property type="entry name" value="Ank_KRIT1"/>
    <property type="match status" value="1"/>
</dbReference>
<evidence type="ECO:0000259" key="4">
    <source>
        <dbReference type="Pfam" id="PF24809"/>
    </source>
</evidence>
<dbReference type="PANTHER" id="PTHR10039">
    <property type="entry name" value="AMELOGENIN"/>
    <property type="match status" value="1"/>
</dbReference>
<evidence type="ECO:0000313" key="7">
    <source>
        <dbReference type="Proteomes" id="UP000635477"/>
    </source>
</evidence>
<dbReference type="OrthoDB" id="7464126at2759"/>
<keyword evidence="1" id="KW-0677">Repeat</keyword>
<dbReference type="PANTHER" id="PTHR10039:SF14">
    <property type="entry name" value="NACHT DOMAIN-CONTAINING PROTEIN"/>
    <property type="match status" value="1"/>
</dbReference>
<comment type="caution">
    <text evidence="6">The sequence shown here is derived from an EMBL/GenBank/DDBJ whole genome shotgun (WGS) entry which is preliminary data.</text>
</comment>
<dbReference type="InterPro" id="IPR056125">
    <property type="entry name" value="DUF7708"/>
</dbReference>
<dbReference type="AlphaFoldDB" id="A0A8H4UVK0"/>
<dbReference type="Pfam" id="PF24883">
    <property type="entry name" value="NPHP3_N"/>
    <property type="match status" value="1"/>
</dbReference>
<sequence length="1123" mass="126614">MPLKATVSLDARRVIKAAFQDLERALSTSDRVDLKDTTLDNVRQAAIQVQDELKARGEFRNIRRLTPLFDGLQYYSKSIEVLCNGTPYLPWIWAPIKLVLKVASDYVEAFEKIMKAYSRIAEPLARFAMFDRTYTNNKDVQQTLAIFYSDILKFHKEAYQFVRRGSWKLLFLSSWGRFQRRFDGIIEDLKAHEDLIDKTINAVDVIEAKQMRDKLDAWRKEALEKLEKEDQERTVAQFHAVVGWLKMDESVQLKIVEAIASEAEKSPGTCSWILRQPEIQSWMRDNRDNAFIVLRGRPGSGKSVLASQVINFLRSSDRSLVISHFCTYSYEESLDYEKILRSVLIQLIRLNADLVAHVYEVLILKKKLPSSQVLEGLLRVIFEAGSEQHYVIHLILDGIDECPKATQTKVVKMLERAVSASSSSDSTVCKVLLLGRDSVAATGKGKAKKTVSLSDEKSNLTEAIECYAAQRLGSLLPRFSEMKIDNEDIKILGRRIATKADGMFLWARLVLEYLDRNFFFIREEVLGAADALPQELKDFYRQILSRVTSGRNNLTTHRIKLMLGWIAFAERPLRKAEFRSALAFSSGDRDVKELVPSYLFDECKPLIEERRDSTFAFIHVSVKEYLQSPGSIMFLKQHDVICEHGTAAITCLLSGLQVYKPSFSKDLRLLRTLSGIHGFHAYATEHWLDYVLAITELPEDSAKKQEFFHLSVEFAKLLKPKGVGNHGEESGASDSRLIHLKSHSAELYRLAVETSLMRRTRYLPECAQEDVSSNLVDDITNLTALLENYQLTIQQPPPDLTIDAVSSVVRPLPALQSHLPDVDSSTPVSQPTSDLVGTDFEAGLERNTPLPGCDSGYMSFKQHMNFPDLAKTRSDIGLVSRDDSMKTSSRLSNIMVDDADLSLHSQSKGKVRTPLMQACIDKDYEAAEQALRPENMNLADFTDSTPLQYAATMLDFKMIVLLIAAGYDLSDFGDMSAVRSIQLRSMQLGTLRSAAGRGELESVEHILGVLRLSDDPESLVAAAMGGHIEVIQLLLNRGANPDPPPIPSETPEFSTPMLAAIGKGYIEVIMLLVMCSSSRHARPGMRRKFGGEFYFEIAERRKGPRWEDEFSILKQAYLVQGEQ</sequence>
<dbReference type="Pfam" id="PF24809">
    <property type="entry name" value="DUF7708"/>
    <property type="match status" value="1"/>
</dbReference>
<keyword evidence="2" id="KW-0040">ANK repeat</keyword>
<evidence type="ECO:0000256" key="1">
    <source>
        <dbReference type="ARBA" id="ARBA00022737"/>
    </source>
</evidence>
<evidence type="ECO:0000259" key="3">
    <source>
        <dbReference type="Pfam" id="PF24521"/>
    </source>
</evidence>